<proteinExistence type="inferred from homology"/>
<evidence type="ECO:0000313" key="13">
    <source>
        <dbReference type="EMBL" id="KAF3424741.1"/>
    </source>
</evidence>
<evidence type="ECO:0000256" key="1">
    <source>
        <dbReference type="ARBA" id="ARBA00004273"/>
    </source>
</evidence>
<sequence>MSRQAIKAINWAALAERIPEAEKAAYNAFKVKSDKYLQRLVKSVSMMANPEALPKIDWAYYKKVVLTPGLVDKFQKEYESLSIPYPPDNYTAEIEKEKQQAAKDVENFIQQKNEEIEETRKAISKLESMLPFSQMTLEEFVDLKPDGIMLPDRVSTWPHTEETQEHNIKDDDKESSGH</sequence>
<dbReference type="GO" id="GO:0015986">
    <property type="term" value="P:proton motive force-driven ATP synthesis"/>
    <property type="evidence" value="ECO:0007669"/>
    <property type="project" value="UniProtKB-UniRule"/>
</dbReference>
<dbReference type="GO" id="GO:0045259">
    <property type="term" value="C:proton-transporting ATP synthase complex"/>
    <property type="evidence" value="ECO:0007669"/>
    <property type="project" value="UniProtKB-KW"/>
</dbReference>
<keyword evidence="11" id="KW-0175">Coiled coil</keyword>
<dbReference type="PIRSF" id="PIRSF005514">
    <property type="entry name" value="ATPase_F0_D_mt"/>
    <property type="match status" value="1"/>
</dbReference>
<protein>
    <recommendedName>
        <fullName evidence="10">ATP synthase subunit d, mitochondrial</fullName>
    </recommendedName>
</protein>
<feature type="compositionally biased region" description="Basic and acidic residues" evidence="12">
    <location>
        <begin position="159"/>
        <end position="178"/>
    </location>
</feature>
<dbReference type="GO" id="GO:0015078">
    <property type="term" value="F:proton transmembrane transporter activity"/>
    <property type="evidence" value="ECO:0007669"/>
    <property type="project" value="InterPro"/>
</dbReference>
<keyword evidence="6 10" id="KW-0999">Mitochondrion inner membrane</keyword>
<evidence type="ECO:0000256" key="9">
    <source>
        <dbReference type="ARBA" id="ARBA00023136"/>
    </source>
</evidence>
<comment type="subcellular location">
    <subcellularLocation>
        <location evidence="1 10">Mitochondrion inner membrane</location>
    </subcellularLocation>
</comment>
<evidence type="ECO:0000256" key="2">
    <source>
        <dbReference type="ARBA" id="ARBA00006842"/>
    </source>
</evidence>
<keyword evidence="7 10" id="KW-0406">Ion transport</keyword>
<dbReference type="GO" id="GO:0005743">
    <property type="term" value="C:mitochondrial inner membrane"/>
    <property type="evidence" value="ECO:0007669"/>
    <property type="project" value="UniProtKB-SubCell"/>
</dbReference>
<dbReference type="Pfam" id="PF05873">
    <property type="entry name" value="Mt_ATP-synt_D"/>
    <property type="match status" value="1"/>
</dbReference>
<name>A0A833RWL9_9HYME</name>
<reference evidence="13" key="1">
    <citation type="submission" date="2019-11" db="EMBL/GenBank/DDBJ databases">
        <title>The nuclear and mitochondrial genomes of Frieseomelitta varia - a highly eusocial stingless bee (Meliponini) with a permanently sterile worker caste.</title>
        <authorList>
            <person name="Freitas F.C.P."/>
            <person name="Lourenco A.P."/>
            <person name="Nunes F.M.F."/>
            <person name="Paschoal A.R."/>
            <person name="Abreu F.C.P."/>
            <person name="Barbin F.O."/>
            <person name="Bataglia L."/>
            <person name="Cardoso-Junior C.A.M."/>
            <person name="Cervoni M.S."/>
            <person name="Silva S.R."/>
            <person name="Dalarmi F."/>
            <person name="Del Lama M.A."/>
            <person name="Depintor T.S."/>
            <person name="Ferreira K.M."/>
            <person name="Goria P.S."/>
            <person name="Jaskot M.C."/>
            <person name="Lago D.C."/>
            <person name="Luna-Lucena D."/>
            <person name="Moda L.M."/>
            <person name="Nascimento L."/>
            <person name="Pedrino M."/>
            <person name="Rabico F.O."/>
            <person name="Sanches F.C."/>
            <person name="Santos D.E."/>
            <person name="Santos C.G."/>
            <person name="Vieira J."/>
            <person name="Lopes T.F."/>
            <person name="Barchuk A.R."/>
            <person name="Hartfelder K."/>
            <person name="Simoes Z.L.P."/>
            <person name="Bitondi M.M.G."/>
            <person name="Pinheiro D.G."/>
        </authorList>
    </citation>
    <scope>NUCLEOTIDE SEQUENCE</scope>
    <source>
        <strain evidence="13">USP_RPSP 00005682</strain>
        <tissue evidence="13">Whole individual</tissue>
    </source>
</reference>
<dbReference type="AlphaFoldDB" id="A0A833RWL9"/>
<evidence type="ECO:0000313" key="14">
    <source>
        <dbReference type="Proteomes" id="UP000655588"/>
    </source>
</evidence>
<feature type="coiled-coil region" evidence="11">
    <location>
        <begin position="91"/>
        <end position="129"/>
    </location>
</feature>
<keyword evidence="4" id="KW-0138">CF(0)</keyword>
<evidence type="ECO:0000256" key="11">
    <source>
        <dbReference type="SAM" id="Coils"/>
    </source>
</evidence>
<evidence type="ECO:0000256" key="4">
    <source>
        <dbReference type="ARBA" id="ARBA00022547"/>
    </source>
</evidence>
<keyword evidence="5 10" id="KW-0375">Hydrogen ion transport</keyword>
<organism evidence="13 14">
    <name type="scientific">Frieseomelitta varia</name>
    <dbReference type="NCBI Taxonomy" id="561572"/>
    <lineage>
        <taxon>Eukaryota</taxon>
        <taxon>Metazoa</taxon>
        <taxon>Ecdysozoa</taxon>
        <taxon>Arthropoda</taxon>
        <taxon>Hexapoda</taxon>
        <taxon>Insecta</taxon>
        <taxon>Pterygota</taxon>
        <taxon>Neoptera</taxon>
        <taxon>Endopterygota</taxon>
        <taxon>Hymenoptera</taxon>
        <taxon>Apocrita</taxon>
        <taxon>Aculeata</taxon>
        <taxon>Apoidea</taxon>
        <taxon>Anthophila</taxon>
        <taxon>Apidae</taxon>
        <taxon>Frieseomelitta</taxon>
    </lineage>
</organism>
<dbReference type="Proteomes" id="UP000655588">
    <property type="component" value="Unassembled WGS sequence"/>
</dbReference>
<comment type="function">
    <text evidence="10">Mitochondrial membrane ATP synthase (F(1)F(0) ATP synthase or Complex V) produces ATP from ADP in the presence of a proton gradient across the membrane which is generated by electron transport complexes of the respiratory chain. F-type ATPases consist of two structural domains, F(1) - containing the extramembraneous catalytic core, and F(0) - containing the membrane proton channel, linked together by a central stalk and a peripheral stalk. During catalysis, ATP synthesis in the catalytic domain of F(1) is coupled via a rotary mechanism of the central stalk subunits to proton translocation.</text>
</comment>
<accession>A0A833RWL9</accession>
<keyword evidence="14" id="KW-1185">Reference proteome</keyword>
<evidence type="ECO:0000256" key="10">
    <source>
        <dbReference type="PIRNR" id="PIRNR005514"/>
    </source>
</evidence>
<dbReference type="PANTHER" id="PTHR12700">
    <property type="entry name" value="ATP SYNTHASE SUBUNIT D, MITOCHONDRIAL"/>
    <property type="match status" value="1"/>
</dbReference>
<evidence type="ECO:0000256" key="6">
    <source>
        <dbReference type="ARBA" id="ARBA00022792"/>
    </source>
</evidence>
<evidence type="ECO:0000256" key="7">
    <source>
        <dbReference type="ARBA" id="ARBA00023065"/>
    </source>
</evidence>
<dbReference type="Gene3D" id="6.10.280.70">
    <property type="match status" value="1"/>
</dbReference>
<feature type="region of interest" description="Disordered" evidence="12">
    <location>
        <begin position="152"/>
        <end position="178"/>
    </location>
</feature>
<evidence type="ECO:0000256" key="12">
    <source>
        <dbReference type="SAM" id="MobiDB-lite"/>
    </source>
</evidence>
<evidence type="ECO:0000256" key="8">
    <source>
        <dbReference type="ARBA" id="ARBA00023128"/>
    </source>
</evidence>
<dbReference type="SUPFAM" id="SSF161065">
    <property type="entry name" value="ATP synthase D chain-like"/>
    <property type="match status" value="1"/>
</dbReference>
<comment type="similarity">
    <text evidence="2 10">Belongs to the ATPase d subunit family.</text>
</comment>
<dbReference type="InterPro" id="IPR036228">
    <property type="entry name" value="ATP_synth_F0_dsu_sf_mt"/>
</dbReference>
<evidence type="ECO:0000256" key="3">
    <source>
        <dbReference type="ARBA" id="ARBA00022448"/>
    </source>
</evidence>
<dbReference type="EMBL" id="WNWW01000447">
    <property type="protein sequence ID" value="KAF3424741.1"/>
    <property type="molecule type" value="Genomic_DNA"/>
</dbReference>
<gene>
    <name evidence="13" type="ORF">E2986_00718</name>
</gene>
<evidence type="ECO:0000256" key="5">
    <source>
        <dbReference type="ARBA" id="ARBA00022781"/>
    </source>
</evidence>
<comment type="caution">
    <text evidence="13">The sequence shown here is derived from an EMBL/GenBank/DDBJ whole genome shotgun (WGS) entry which is preliminary data.</text>
</comment>
<keyword evidence="8 10" id="KW-0496">Mitochondrion</keyword>
<keyword evidence="9 10" id="KW-0472">Membrane</keyword>
<keyword evidence="3 10" id="KW-0813">Transport</keyword>
<dbReference type="InterPro" id="IPR008689">
    <property type="entry name" value="ATP_synth_F0_dsu_mt"/>
</dbReference>